<keyword evidence="2" id="KW-0732">Signal</keyword>
<evidence type="ECO:0000256" key="2">
    <source>
        <dbReference type="SAM" id="SignalP"/>
    </source>
</evidence>
<dbReference type="Proteomes" id="UP000017090">
    <property type="component" value="Unassembled WGS sequence"/>
</dbReference>
<comment type="caution">
    <text evidence="3">The sequence shown here is derived from an EMBL/GenBank/DDBJ whole genome shotgun (WGS) entry which is preliminary data.</text>
</comment>
<organism evidence="3 4">
    <name type="scientific">Megasphaera vaginalis</name>
    <name type="common">ex Srinivasan et al. 2021</name>
    <dbReference type="NCBI Taxonomy" id="1111454"/>
    <lineage>
        <taxon>Bacteria</taxon>
        <taxon>Bacillati</taxon>
        <taxon>Bacillota</taxon>
        <taxon>Negativicutes</taxon>
        <taxon>Veillonellales</taxon>
        <taxon>Veillonellaceae</taxon>
        <taxon>Megasphaera</taxon>
    </lineage>
</organism>
<dbReference type="AlphaFoldDB" id="U7UEB6"/>
<proteinExistence type="predicted"/>
<protein>
    <submittedName>
        <fullName evidence="3">Uncharacterized protein</fullName>
    </submittedName>
</protein>
<evidence type="ECO:0000313" key="3">
    <source>
        <dbReference type="EMBL" id="ERT56808.1"/>
    </source>
</evidence>
<feature type="signal peptide" evidence="2">
    <location>
        <begin position="1"/>
        <end position="20"/>
    </location>
</feature>
<evidence type="ECO:0000256" key="1">
    <source>
        <dbReference type="SAM" id="MobiDB-lite"/>
    </source>
</evidence>
<feature type="compositionally biased region" description="Basic and acidic residues" evidence="1">
    <location>
        <begin position="107"/>
        <end position="117"/>
    </location>
</feature>
<keyword evidence="4" id="KW-1185">Reference proteome</keyword>
<feature type="compositionally biased region" description="Basic residues" evidence="1">
    <location>
        <begin position="126"/>
        <end position="135"/>
    </location>
</feature>
<accession>U7UEB6</accession>
<feature type="compositionally biased region" description="Basic residues" evidence="1">
    <location>
        <begin position="156"/>
        <end position="176"/>
    </location>
</feature>
<sequence length="201" mass="22841">MNKAIIPLFLLLSTPLPLLAAATPAAMQEEQAQHSFPSLRERMNLRQELAIEQTKKTPATPVYEYNIHPAPAIADRFNTAPHPVPTGTAASTRPLRADAGLAGERGVQGRRDDKQETTSRSAVMKAPRKRRKTVRIPKSPREQEKRPIMQPEKSPKRLSKKGLMQKRRRPRPASKRLKWEPTLPEKYWVGCSDRYKKGRLL</sequence>
<dbReference type="EMBL" id="AWXA01000057">
    <property type="protein sequence ID" value="ERT56808.1"/>
    <property type="molecule type" value="Genomic_DNA"/>
</dbReference>
<dbReference type="RefSeq" id="WP_023054542.1">
    <property type="nucleotide sequence ID" value="NZ_AWXA01000057.1"/>
</dbReference>
<feature type="chain" id="PRO_5004689617" evidence="2">
    <location>
        <begin position="21"/>
        <end position="201"/>
    </location>
</feature>
<feature type="non-terminal residue" evidence="3">
    <location>
        <position position="201"/>
    </location>
</feature>
<name>U7UEB6_9FIRM</name>
<evidence type="ECO:0000313" key="4">
    <source>
        <dbReference type="Proteomes" id="UP000017090"/>
    </source>
</evidence>
<gene>
    <name evidence="3" type="ORF">HMPREF1250_0070</name>
</gene>
<feature type="region of interest" description="Disordered" evidence="1">
    <location>
        <begin position="79"/>
        <end position="180"/>
    </location>
</feature>
<reference evidence="3 4" key="1">
    <citation type="submission" date="2013-09" db="EMBL/GenBank/DDBJ databases">
        <authorList>
            <person name="Durkin A.S."/>
            <person name="Haft D.R."/>
            <person name="McCorrison J."/>
            <person name="Torralba M."/>
            <person name="Gillis M."/>
            <person name="Haft D.H."/>
            <person name="Methe B."/>
            <person name="Sutton G."/>
            <person name="Nelson K.E."/>
        </authorList>
    </citation>
    <scope>NUCLEOTIDE SEQUENCE [LARGE SCALE GENOMIC DNA]</scope>
    <source>
        <strain evidence="3 4">BV3C16-1</strain>
    </source>
</reference>